<dbReference type="Proteomes" id="UP000053599">
    <property type="component" value="Unassembled WGS sequence"/>
</dbReference>
<reference evidence="3 4" key="1">
    <citation type="submission" date="2015-01" db="EMBL/GenBank/DDBJ databases">
        <title>The Genome Sequence of Exophiala sideris CBS121828.</title>
        <authorList>
            <consortium name="The Broad Institute Genomics Platform"/>
            <person name="Cuomo C."/>
            <person name="de Hoog S."/>
            <person name="Gorbushina A."/>
            <person name="Stielow B."/>
            <person name="Teixiera M."/>
            <person name="Abouelleil A."/>
            <person name="Chapman S.B."/>
            <person name="Priest M."/>
            <person name="Young S.K."/>
            <person name="Wortman J."/>
            <person name="Nusbaum C."/>
            <person name="Birren B."/>
        </authorList>
    </citation>
    <scope>NUCLEOTIDE SEQUENCE [LARGE SCALE GENOMIC DNA]</scope>
    <source>
        <strain evidence="3 4">CBS 121828</strain>
    </source>
</reference>
<evidence type="ECO:0000259" key="2">
    <source>
        <dbReference type="Pfam" id="PF22936"/>
    </source>
</evidence>
<evidence type="ECO:0000313" key="3">
    <source>
        <dbReference type="EMBL" id="KIV86569.1"/>
    </source>
</evidence>
<dbReference type="HOGENOM" id="CLU_084818_0_0_1"/>
<accession>A0A0D1YYJ2</accession>
<feature type="region of interest" description="Disordered" evidence="1">
    <location>
        <begin position="214"/>
        <end position="284"/>
    </location>
</feature>
<feature type="domain" description="Retrovirus-related Pol polyprotein from transposon TNT 1-94-like beta-barrel" evidence="2">
    <location>
        <begin position="45"/>
        <end position="122"/>
    </location>
</feature>
<evidence type="ECO:0000256" key="1">
    <source>
        <dbReference type="SAM" id="MobiDB-lite"/>
    </source>
</evidence>
<evidence type="ECO:0000313" key="4">
    <source>
        <dbReference type="Proteomes" id="UP000053599"/>
    </source>
</evidence>
<organism evidence="3 4">
    <name type="scientific">Exophiala sideris</name>
    <dbReference type="NCBI Taxonomy" id="1016849"/>
    <lineage>
        <taxon>Eukaryota</taxon>
        <taxon>Fungi</taxon>
        <taxon>Dikarya</taxon>
        <taxon>Ascomycota</taxon>
        <taxon>Pezizomycotina</taxon>
        <taxon>Eurotiomycetes</taxon>
        <taxon>Chaetothyriomycetidae</taxon>
        <taxon>Chaetothyriales</taxon>
        <taxon>Herpotrichiellaceae</taxon>
        <taxon>Exophiala</taxon>
    </lineage>
</organism>
<proteinExistence type="predicted"/>
<dbReference type="PANTHER" id="PTHR40628">
    <property type="entry name" value="CHROMO DOMAIN-CONTAINING PROTEIN"/>
    <property type="match status" value="1"/>
</dbReference>
<dbReference type="PANTHER" id="PTHR40628:SF1">
    <property type="entry name" value="CHROMO DOMAIN-CONTAINING PROTEIN"/>
    <property type="match status" value="1"/>
</dbReference>
<name>A0A0D1YYJ2_9EURO</name>
<dbReference type="Pfam" id="PF22936">
    <property type="entry name" value="Pol_BBD"/>
    <property type="match status" value="1"/>
</dbReference>
<sequence>MPFNFDPRGDLPPPIIQPSSYYSDRRGTVHGAQIEKPKKKQCYDWIFSTASNVHVATDRAAFKTYFAFKSYALTVADQSQVSVRGIGTVEIKIRRAAGSKESHTILLEDVLHIPDWLCNIVSDILFMPSTSYEHTWTEFGVNFFNRKGRTIKPWGYTENFCGLDRLVLAHNKQGRSPMLEDPDREVFSVNLTLPQSQKDKWNDFLAQAMKFEAERMEEHSKNQKQEDTIGRKRAVKSTSIEPPRWKMSSDMTAEDKHPRRGSVGKSMPDLLPRGSSLRFGSSKV</sequence>
<gene>
    <name evidence="3" type="ORF">PV11_02170</name>
</gene>
<protein>
    <recommendedName>
        <fullName evidence="2">Retrovirus-related Pol polyprotein from transposon TNT 1-94-like beta-barrel domain-containing protein</fullName>
    </recommendedName>
</protein>
<dbReference type="AlphaFoldDB" id="A0A0D1YYJ2"/>
<dbReference type="OrthoDB" id="4232400at2759"/>
<feature type="compositionally biased region" description="Basic and acidic residues" evidence="1">
    <location>
        <begin position="214"/>
        <end position="230"/>
    </location>
</feature>
<dbReference type="InterPro" id="IPR054722">
    <property type="entry name" value="PolX-like_BBD"/>
</dbReference>
<dbReference type="EMBL" id="KN846951">
    <property type="protein sequence ID" value="KIV86569.1"/>
    <property type="molecule type" value="Genomic_DNA"/>
</dbReference>